<dbReference type="PROSITE" id="PS51071">
    <property type="entry name" value="HTH_RPIR"/>
    <property type="match status" value="1"/>
</dbReference>
<dbReference type="SUPFAM" id="SSF46689">
    <property type="entry name" value="Homeodomain-like"/>
    <property type="match status" value="1"/>
</dbReference>
<keyword evidence="2" id="KW-0238">DNA-binding</keyword>
<keyword evidence="7" id="KW-1185">Reference proteome</keyword>
<dbReference type="InterPro" id="IPR047640">
    <property type="entry name" value="RpiR-like"/>
</dbReference>
<organism evidence="6 7">
    <name type="scientific">Lactiplantibacillus plajomi</name>
    <dbReference type="NCBI Taxonomy" id="1457217"/>
    <lineage>
        <taxon>Bacteria</taxon>
        <taxon>Bacillati</taxon>
        <taxon>Bacillota</taxon>
        <taxon>Bacilli</taxon>
        <taxon>Lactobacillales</taxon>
        <taxon>Lactobacillaceae</taxon>
        <taxon>Lactiplantibacillus</taxon>
    </lineage>
</organism>
<gene>
    <name evidence="6" type="ORF">ACFFGS_06255</name>
</gene>
<proteinExistence type="predicted"/>
<evidence type="ECO:0000256" key="2">
    <source>
        <dbReference type="ARBA" id="ARBA00023125"/>
    </source>
</evidence>
<keyword evidence="3" id="KW-0804">Transcription</keyword>
<accession>A0ABV6K2N8</accession>
<dbReference type="PANTHER" id="PTHR30514:SF10">
    <property type="entry name" value="MURR_RPIR FAMILY TRANSCRIPTIONAL REGULATOR"/>
    <property type="match status" value="1"/>
</dbReference>
<dbReference type="CDD" id="cd05013">
    <property type="entry name" value="SIS_RpiR"/>
    <property type="match status" value="1"/>
</dbReference>
<evidence type="ECO:0000259" key="4">
    <source>
        <dbReference type="PROSITE" id="PS51071"/>
    </source>
</evidence>
<protein>
    <submittedName>
        <fullName evidence="6">MurR/RpiR family transcriptional regulator</fullName>
    </submittedName>
</protein>
<dbReference type="Pfam" id="PF01380">
    <property type="entry name" value="SIS"/>
    <property type="match status" value="1"/>
</dbReference>
<comment type="caution">
    <text evidence="6">The sequence shown here is derived from an EMBL/GenBank/DDBJ whole genome shotgun (WGS) entry which is preliminary data.</text>
</comment>
<evidence type="ECO:0000259" key="5">
    <source>
        <dbReference type="PROSITE" id="PS51464"/>
    </source>
</evidence>
<feature type="domain" description="SIS" evidence="5">
    <location>
        <begin position="122"/>
        <end position="264"/>
    </location>
</feature>
<dbReference type="PROSITE" id="PS51464">
    <property type="entry name" value="SIS"/>
    <property type="match status" value="1"/>
</dbReference>
<evidence type="ECO:0000313" key="6">
    <source>
        <dbReference type="EMBL" id="MFC0423722.1"/>
    </source>
</evidence>
<dbReference type="SUPFAM" id="SSF53697">
    <property type="entry name" value="SIS domain"/>
    <property type="match status" value="1"/>
</dbReference>
<keyword evidence="1" id="KW-0805">Transcription regulation</keyword>
<dbReference type="Proteomes" id="UP001589855">
    <property type="component" value="Unassembled WGS sequence"/>
</dbReference>
<dbReference type="InterPro" id="IPR046348">
    <property type="entry name" value="SIS_dom_sf"/>
</dbReference>
<feature type="domain" description="HTH rpiR-type" evidence="4">
    <location>
        <begin position="2"/>
        <end position="79"/>
    </location>
</feature>
<evidence type="ECO:0000256" key="1">
    <source>
        <dbReference type="ARBA" id="ARBA00023015"/>
    </source>
</evidence>
<evidence type="ECO:0000313" key="7">
    <source>
        <dbReference type="Proteomes" id="UP001589855"/>
    </source>
</evidence>
<reference evidence="6 7" key="1">
    <citation type="submission" date="2024-09" db="EMBL/GenBank/DDBJ databases">
        <authorList>
            <person name="Sun Q."/>
            <person name="Mori K."/>
        </authorList>
    </citation>
    <scope>NUCLEOTIDE SEQUENCE [LARGE SCALE GENOMIC DNA]</scope>
    <source>
        <strain evidence="6 7">TBRC 4575</strain>
    </source>
</reference>
<dbReference type="Pfam" id="PF01418">
    <property type="entry name" value="HTH_6"/>
    <property type="match status" value="1"/>
</dbReference>
<dbReference type="RefSeq" id="WP_137645727.1">
    <property type="nucleotide sequence ID" value="NZ_BAABRM010000024.1"/>
</dbReference>
<dbReference type="InterPro" id="IPR036388">
    <property type="entry name" value="WH-like_DNA-bd_sf"/>
</dbReference>
<dbReference type="Gene3D" id="3.40.50.10490">
    <property type="entry name" value="Glucose-6-phosphate isomerase like protein, domain 1"/>
    <property type="match status" value="1"/>
</dbReference>
<dbReference type="Gene3D" id="1.10.10.10">
    <property type="entry name" value="Winged helix-like DNA-binding domain superfamily/Winged helix DNA-binding domain"/>
    <property type="match status" value="1"/>
</dbReference>
<name>A0ABV6K2N8_9LACO</name>
<dbReference type="InterPro" id="IPR001347">
    <property type="entry name" value="SIS_dom"/>
</dbReference>
<dbReference type="InterPro" id="IPR035472">
    <property type="entry name" value="RpiR-like_SIS"/>
</dbReference>
<sequence>MTSVLLTIRNKLALFSHAEQKVGRYILAHTHSVIQMSTAELATAAGVSTATVARFGKALIPDGGYPALKLRLSAERTVDQSLYDEINPHDTLEAVKSKLALRVTHTIEETNARLDAAALTKASHLIASRANVYVYGLGASNVVAADFEQKFVRVGKAVVRSLDTHLLAVGLVTQAADAVLVLISNSGEKAASLQLAKLARSLKIPVIVLTRKATSSLGELADVVLLNDDSEENQTARTTATTSLMAQLFVSDLLYYTFVTTDYDHHIEQLVATRDAIQHYFD</sequence>
<dbReference type="InterPro" id="IPR009057">
    <property type="entry name" value="Homeodomain-like_sf"/>
</dbReference>
<dbReference type="InterPro" id="IPR000281">
    <property type="entry name" value="HTH_RpiR"/>
</dbReference>
<dbReference type="EMBL" id="JBHLUK010000058">
    <property type="protein sequence ID" value="MFC0423722.1"/>
    <property type="molecule type" value="Genomic_DNA"/>
</dbReference>
<evidence type="ECO:0000256" key="3">
    <source>
        <dbReference type="ARBA" id="ARBA00023163"/>
    </source>
</evidence>
<dbReference type="PANTHER" id="PTHR30514">
    <property type="entry name" value="GLUCOKINASE"/>
    <property type="match status" value="1"/>
</dbReference>